<accession>A0A9R1T2E0</accession>
<proteinExistence type="inferred from homology"/>
<feature type="compositionally biased region" description="Basic and acidic residues" evidence="4">
    <location>
        <begin position="140"/>
        <end position="182"/>
    </location>
</feature>
<accession>A0A9R1TXH8</accession>
<dbReference type="GeneID" id="105265618"/>
<protein>
    <recommendedName>
        <fullName evidence="2">Coiled-coil domain-containing protein 25</fullName>
    </recommendedName>
</protein>
<dbReference type="InterPro" id="IPR039730">
    <property type="entry name" value="Jlp2/Ccd25"/>
</dbReference>
<dbReference type="RefSeq" id="XP_011301495.1">
    <property type="nucleotide sequence ID" value="XM_011303193.1"/>
</dbReference>
<evidence type="ECO:0000256" key="4">
    <source>
        <dbReference type="SAM" id="MobiDB-lite"/>
    </source>
</evidence>
<evidence type="ECO:0000256" key="1">
    <source>
        <dbReference type="ARBA" id="ARBA00008998"/>
    </source>
</evidence>
<dbReference type="PANTHER" id="PTHR13049">
    <property type="entry name" value="DUF814-RELATED"/>
    <property type="match status" value="1"/>
</dbReference>
<dbReference type="RefSeq" id="XP_011301496.1">
    <property type="nucleotide sequence ID" value="XM_011303194.1"/>
</dbReference>
<name>A0A9R1TXH8_9HYME</name>
<reference evidence="7 8" key="1">
    <citation type="submission" date="2025-04" db="UniProtKB">
        <authorList>
            <consortium name="RefSeq"/>
        </authorList>
    </citation>
    <scope>IDENTIFICATION</scope>
    <source>
        <strain evidence="7 8">USDA-PBARC FA_bdor</strain>
        <tissue evidence="7 8">Whole organism</tissue>
    </source>
</reference>
<evidence type="ECO:0000313" key="8">
    <source>
        <dbReference type="RefSeq" id="XP_011301496.1"/>
    </source>
</evidence>
<feature type="domain" description="NFACT RNA-binding" evidence="5">
    <location>
        <begin position="1"/>
        <end position="111"/>
    </location>
</feature>
<feature type="region of interest" description="Disordered" evidence="4">
    <location>
        <begin position="140"/>
        <end position="209"/>
    </location>
</feature>
<dbReference type="OrthoDB" id="200398at2759"/>
<organism evidence="6 8">
    <name type="scientific">Fopius arisanus</name>
    <dbReference type="NCBI Taxonomy" id="64838"/>
    <lineage>
        <taxon>Eukaryota</taxon>
        <taxon>Metazoa</taxon>
        <taxon>Ecdysozoa</taxon>
        <taxon>Arthropoda</taxon>
        <taxon>Hexapoda</taxon>
        <taxon>Insecta</taxon>
        <taxon>Pterygota</taxon>
        <taxon>Neoptera</taxon>
        <taxon>Endopterygota</taxon>
        <taxon>Hymenoptera</taxon>
        <taxon>Apocrita</taxon>
        <taxon>Ichneumonoidea</taxon>
        <taxon>Braconidae</taxon>
        <taxon>Opiinae</taxon>
        <taxon>Fopius</taxon>
    </lineage>
</organism>
<dbReference type="KEGG" id="fas:105265618"/>
<evidence type="ECO:0000313" key="7">
    <source>
        <dbReference type="RefSeq" id="XP_011301495.1"/>
    </source>
</evidence>
<dbReference type="AlphaFoldDB" id="A0A9R1TXH8"/>
<gene>
    <name evidence="7 8" type="primary">LOC105265618</name>
</gene>
<dbReference type="InterPro" id="IPR008532">
    <property type="entry name" value="NFACT_RNA-bd"/>
</dbReference>
<evidence type="ECO:0000256" key="2">
    <source>
        <dbReference type="ARBA" id="ARBA00016700"/>
    </source>
</evidence>
<evidence type="ECO:0000259" key="5">
    <source>
        <dbReference type="Pfam" id="PF05670"/>
    </source>
</evidence>
<sequence>MVFYFESDVVQPPVTLFMGIDKHENEDLIKWGWPEDVWFHVDKFSSAHVYLRLRPGQTIDDIPGSVLEDAAQLVKANSIEGNKVNDVDVVYTMWANLKKTQGMEVGQVGFHKEKEVRKIHVSKRINAVVNRLNKTKRSAEPNFRLEKEDRDRREREDKKKLLRLQKEQEKAEVKRREEEAEIKNYSSLFQESKMTTNTEASGYDSDDFM</sequence>
<dbReference type="Pfam" id="PF05670">
    <property type="entry name" value="NFACT-R_1"/>
    <property type="match status" value="1"/>
</dbReference>
<dbReference type="PANTHER" id="PTHR13049:SF2">
    <property type="entry name" value="COILED-COIL DOMAIN-CONTAINING PROTEIN 25"/>
    <property type="match status" value="1"/>
</dbReference>
<feature type="compositionally biased region" description="Polar residues" evidence="4">
    <location>
        <begin position="184"/>
        <end position="200"/>
    </location>
</feature>
<dbReference type="Proteomes" id="UP000694866">
    <property type="component" value="Unplaced"/>
</dbReference>
<comment type="similarity">
    <text evidence="1">Belongs to the CCDC25 family.</text>
</comment>
<evidence type="ECO:0000256" key="3">
    <source>
        <dbReference type="ARBA" id="ARBA00024214"/>
    </source>
</evidence>
<comment type="subunit">
    <text evidence="3">Interacts (via cytoplasmic region) with ILK.</text>
</comment>
<evidence type="ECO:0000313" key="6">
    <source>
        <dbReference type="Proteomes" id="UP000694866"/>
    </source>
</evidence>
<keyword evidence="6" id="KW-1185">Reference proteome</keyword>